<dbReference type="PANTHER" id="PTHR42798:SF7">
    <property type="entry name" value="ALPHA-D-RIBOSE 1-METHYLPHOSPHONATE 5-TRIPHOSPHATE SYNTHASE SUBUNIT PHNL"/>
    <property type="match status" value="1"/>
</dbReference>
<dbReference type="GO" id="GO:0005524">
    <property type="term" value="F:ATP binding"/>
    <property type="evidence" value="ECO:0007669"/>
    <property type="project" value="UniProtKB-KW"/>
</dbReference>
<protein>
    <submittedName>
        <fullName evidence="6">ABC transporter ATP-binding protein</fullName>
    </submittedName>
</protein>
<dbReference type="SUPFAM" id="SSF52540">
    <property type="entry name" value="P-loop containing nucleoside triphosphate hydrolases"/>
    <property type="match status" value="1"/>
</dbReference>
<dbReference type="RefSeq" id="WP_135763100.1">
    <property type="nucleotide sequence ID" value="NZ_RQHV01000029.1"/>
</dbReference>
<dbReference type="Gene3D" id="3.40.50.300">
    <property type="entry name" value="P-loop containing nucleotide triphosphate hydrolases"/>
    <property type="match status" value="1"/>
</dbReference>
<sequence>MLLRVHNLVKRYTEDAAVQSVSFDVNQGDYVAIIGPSGSGKTTLLSLLTGMLSPTEGDILYDNRRLSSLNQRELAEIRARDFGLVFQFSELVGNLNIRENILLPGLFTRKFSNAEYQRKCDYLLGHLKLESIQHMIPRELSGGQIQKTAIARALINEPSILLADEPSGDLDPENSYLVQLLLNEFNKKNLSIILVTHDMKLAFDAQTIYEMKSGKFDRVIKGK</sequence>
<reference evidence="6" key="1">
    <citation type="journal article" date="2019" name="PLoS Negl. Trop. Dis.">
        <title>Revisiting the worldwide diversity of Leptospira species in the environment.</title>
        <authorList>
            <person name="Vincent A.T."/>
            <person name="Schiettekatte O."/>
            <person name="Bourhy P."/>
            <person name="Veyrier F.J."/>
            <person name="Picardeau M."/>
        </authorList>
    </citation>
    <scope>NUCLEOTIDE SEQUENCE [LARGE SCALE GENOMIC DNA]</scope>
    <source>
        <strain evidence="6">201400974</strain>
    </source>
</reference>
<gene>
    <name evidence="6" type="ORF">EHS11_03860</name>
</gene>
<dbReference type="SMART" id="SM00382">
    <property type="entry name" value="AAA"/>
    <property type="match status" value="1"/>
</dbReference>
<dbReference type="PROSITE" id="PS50893">
    <property type="entry name" value="ABC_TRANSPORTER_2"/>
    <property type="match status" value="1"/>
</dbReference>
<dbReference type="InterPro" id="IPR003439">
    <property type="entry name" value="ABC_transporter-like_ATP-bd"/>
</dbReference>
<evidence type="ECO:0000259" key="5">
    <source>
        <dbReference type="PROSITE" id="PS50893"/>
    </source>
</evidence>
<dbReference type="Proteomes" id="UP000298264">
    <property type="component" value="Unassembled WGS sequence"/>
</dbReference>
<feature type="domain" description="ABC transporter" evidence="5">
    <location>
        <begin position="3"/>
        <end position="223"/>
    </location>
</feature>
<dbReference type="GO" id="GO:0016887">
    <property type="term" value="F:ATP hydrolysis activity"/>
    <property type="evidence" value="ECO:0007669"/>
    <property type="project" value="InterPro"/>
</dbReference>
<name>A0A4R9LT52_9LEPT</name>
<dbReference type="InterPro" id="IPR027417">
    <property type="entry name" value="P-loop_NTPase"/>
</dbReference>
<comment type="similarity">
    <text evidence="1">Belongs to the ABC transporter superfamily.</text>
</comment>
<comment type="caution">
    <text evidence="6">The sequence shown here is derived from an EMBL/GenBank/DDBJ whole genome shotgun (WGS) entry which is preliminary data.</text>
</comment>
<dbReference type="PANTHER" id="PTHR42798">
    <property type="entry name" value="LIPOPROTEIN-RELEASING SYSTEM ATP-BINDING PROTEIN LOLD"/>
    <property type="match status" value="1"/>
</dbReference>
<dbReference type="CDD" id="cd03255">
    <property type="entry name" value="ABC_MJ0796_LolCDE_FtsE"/>
    <property type="match status" value="1"/>
</dbReference>
<dbReference type="AlphaFoldDB" id="A0A4R9LT52"/>
<keyword evidence="4 6" id="KW-0067">ATP-binding</keyword>
<keyword evidence="3" id="KW-0547">Nucleotide-binding</keyword>
<dbReference type="InterPro" id="IPR017911">
    <property type="entry name" value="MacB-like_ATP-bd"/>
</dbReference>
<keyword evidence="7" id="KW-1185">Reference proteome</keyword>
<evidence type="ECO:0000256" key="4">
    <source>
        <dbReference type="ARBA" id="ARBA00022840"/>
    </source>
</evidence>
<dbReference type="Pfam" id="PF00005">
    <property type="entry name" value="ABC_tran"/>
    <property type="match status" value="1"/>
</dbReference>
<dbReference type="InterPro" id="IPR003593">
    <property type="entry name" value="AAA+_ATPase"/>
</dbReference>
<evidence type="ECO:0000313" key="7">
    <source>
        <dbReference type="Proteomes" id="UP000298264"/>
    </source>
</evidence>
<evidence type="ECO:0000313" key="6">
    <source>
        <dbReference type="EMBL" id="TGN13376.1"/>
    </source>
</evidence>
<evidence type="ECO:0000256" key="2">
    <source>
        <dbReference type="ARBA" id="ARBA00022448"/>
    </source>
</evidence>
<evidence type="ECO:0000256" key="3">
    <source>
        <dbReference type="ARBA" id="ARBA00022741"/>
    </source>
</evidence>
<organism evidence="6 7">
    <name type="scientific">Leptospira ilyithenensis</name>
    <dbReference type="NCBI Taxonomy" id="2484901"/>
    <lineage>
        <taxon>Bacteria</taxon>
        <taxon>Pseudomonadati</taxon>
        <taxon>Spirochaetota</taxon>
        <taxon>Spirochaetia</taxon>
        <taxon>Leptospirales</taxon>
        <taxon>Leptospiraceae</taxon>
        <taxon>Leptospira</taxon>
    </lineage>
</organism>
<accession>A0A4R9LT52</accession>
<dbReference type="OrthoDB" id="9805538at2"/>
<evidence type="ECO:0000256" key="1">
    <source>
        <dbReference type="ARBA" id="ARBA00005417"/>
    </source>
</evidence>
<keyword evidence="2" id="KW-0813">Transport</keyword>
<proteinExistence type="inferred from homology"/>
<dbReference type="EMBL" id="RQHV01000029">
    <property type="protein sequence ID" value="TGN13376.1"/>
    <property type="molecule type" value="Genomic_DNA"/>
</dbReference>